<dbReference type="PANTHER" id="PTHR33973:SF4">
    <property type="entry name" value="OS07G0153300 PROTEIN"/>
    <property type="match status" value="1"/>
</dbReference>
<dbReference type="InterPro" id="IPR010775">
    <property type="entry name" value="DUF1365"/>
</dbReference>
<keyword evidence="3" id="KW-1185">Reference proteome</keyword>
<comment type="caution">
    <text evidence="2">The sequence shown here is derived from an EMBL/GenBank/DDBJ whole genome shotgun (WGS) entry which is preliminary data.</text>
</comment>
<name>A0ABR9CG68_9HYPH</name>
<reference evidence="2 3" key="2">
    <citation type="journal article" date="2021" name="Int. J. Syst. Evol. Microbiol.">
        <title>Roseibium litorale sp. nov., isolated from a tidal flat sediment and proposal for the reclassification of Labrenzia polysiphoniae as Roseibium polysiphoniae comb. nov.</title>
        <authorList>
            <person name="Liu Y."/>
            <person name="Pei T."/>
            <person name="Du J."/>
            <person name="Chao M."/>
            <person name="Deng M.R."/>
            <person name="Zhu H."/>
        </authorList>
    </citation>
    <scope>NUCLEOTIDE SEQUENCE [LARGE SCALE GENOMIC DNA]</scope>
    <source>
        <strain evidence="2 3">4C16A</strain>
    </source>
</reference>
<dbReference type="Pfam" id="PF07103">
    <property type="entry name" value="DUF1365"/>
    <property type="match status" value="1"/>
</dbReference>
<feature type="region of interest" description="Disordered" evidence="1">
    <location>
        <begin position="252"/>
        <end position="273"/>
    </location>
</feature>
<evidence type="ECO:0000256" key="1">
    <source>
        <dbReference type="SAM" id="MobiDB-lite"/>
    </source>
</evidence>
<organism evidence="2 3">
    <name type="scientific">Roseibium litorale</name>
    <dbReference type="NCBI Taxonomy" id="2803841"/>
    <lineage>
        <taxon>Bacteria</taxon>
        <taxon>Pseudomonadati</taxon>
        <taxon>Pseudomonadota</taxon>
        <taxon>Alphaproteobacteria</taxon>
        <taxon>Hyphomicrobiales</taxon>
        <taxon>Stappiaceae</taxon>
        <taxon>Roseibium</taxon>
    </lineage>
</organism>
<gene>
    <name evidence="2" type="ORF">IG616_00070</name>
</gene>
<evidence type="ECO:0000313" key="2">
    <source>
        <dbReference type="EMBL" id="MBD8889928.1"/>
    </source>
</evidence>
<evidence type="ECO:0000313" key="3">
    <source>
        <dbReference type="Proteomes" id="UP000632063"/>
    </source>
</evidence>
<dbReference type="Proteomes" id="UP000632063">
    <property type="component" value="Unassembled WGS sequence"/>
</dbReference>
<dbReference type="PANTHER" id="PTHR33973">
    <property type="entry name" value="OS07G0153300 PROTEIN"/>
    <property type="match status" value="1"/>
</dbReference>
<dbReference type="EMBL" id="JACYXI010000001">
    <property type="protein sequence ID" value="MBD8889928.1"/>
    <property type="molecule type" value="Genomic_DNA"/>
</dbReference>
<accession>A0ABR9CG68</accession>
<protein>
    <submittedName>
        <fullName evidence="2">DUF1365 domain-containing protein</fullName>
    </submittedName>
</protein>
<sequence length="273" mass="30586">MSENGPPPEAAMTLYTGPVMHARMKPKEHRFSYEVFSILIDLDRLEEADKLAPLFSIGRFNLASFHPGDHGPRDGSDLRQHADRLLAGEGVPRPDRVLLLCYPRILGHVFNPLAVYYAYDPAGNLTGVIYEVRNTFGGMHHYVIPVHDGELSEAGLRQQQEKLFYVSPFVSMEQTYRFRLLPPGETVRIRILESDGEGPLLSATFNAKMQPFTSTALLKLCTKIPLLPLKVIFGIHWEAFKIWRKGVRFHPRPAGEPSGKITPDRTGGSLKAG</sequence>
<reference evidence="3" key="1">
    <citation type="submission" date="2020-09" db="EMBL/GenBank/DDBJ databases">
        <title>The genome sequence of strain Labrenzia suaedae 4C16A.</title>
        <authorList>
            <person name="Liu Y."/>
        </authorList>
    </citation>
    <scope>NUCLEOTIDE SEQUENCE [LARGE SCALE GENOMIC DNA]</scope>
    <source>
        <strain evidence="3">4C16A</strain>
    </source>
</reference>
<proteinExistence type="predicted"/>